<sequence>MFKTQFRVLILTMKIVITLSILLIVNTAYGQHKPHKNRLSNEDSDWANGDARRFFRKNYKRQDHQCFAGKISVPGNEIYKYNEDIIIVHDTTEASQYMFEKGILHSGLFGGGQQVAERPDINSMSANQKALYGLTRTDTLYIGDITELPFLSKSAKIKRFRFLLFRIGLANPTEYYFELTNPLFKSTDPPAEFIKGATLTFFKQYSILI</sequence>
<evidence type="ECO:0000313" key="2">
    <source>
        <dbReference type="Proteomes" id="UP000199045"/>
    </source>
</evidence>
<gene>
    <name evidence="1" type="ORF">SAMN04488121_101254</name>
</gene>
<organism evidence="1 2">
    <name type="scientific">Chitinophaga filiformis</name>
    <name type="common">Myxococcus filiformis</name>
    <name type="synonym">Flexibacter filiformis</name>
    <dbReference type="NCBI Taxonomy" id="104663"/>
    <lineage>
        <taxon>Bacteria</taxon>
        <taxon>Pseudomonadati</taxon>
        <taxon>Bacteroidota</taxon>
        <taxon>Chitinophagia</taxon>
        <taxon>Chitinophagales</taxon>
        <taxon>Chitinophagaceae</taxon>
        <taxon>Chitinophaga</taxon>
    </lineage>
</organism>
<reference evidence="1 2" key="1">
    <citation type="submission" date="2016-10" db="EMBL/GenBank/DDBJ databases">
        <authorList>
            <person name="de Groot N.N."/>
        </authorList>
    </citation>
    <scope>NUCLEOTIDE SEQUENCE [LARGE SCALE GENOMIC DNA]</scope>
    <source>
        <strain evidence="1 2">DSM 527</strain>
    </source>
</reference>
<proteinExistence type="predicted"/>
<evidence type="ECO:0000313" key="1">
    <source>
        <dbReference type="EMBL" id="SDE94038.1"/>
    </source>
</evidence>
<name>A0A1G7H0U6_CHIFI</name>
<dbReference type="Proteomes" id="UP000199045">
    <property type="component" value="Unassembled WGS sequence"/>
</dbReference>
<dbReference type="AlphaFoldDB" id="A0A1G7H0U6"/>
<accession>A0A1G7H0U6</accession>
<dbReference type="STRING" id="104663.SAMN04488121_101254"/>
<dbReference type="EMBL" id="FNBN01000001">
    <property type="protein sequence ID" value="SDE94038.1"/>
    <property type="molecule type" value="Genomic_DNA"/>
</dbReference>
<protein>
    <submittedName>
        <fullName evidence="1">Uncharacterized protein</fullName>
    </submittedName>
</protein>